<dbReference type="InterPro" id="IPR007362">
    <property type="entry name" value="DUF429"/>
</dbReference>
<dbReference type="EMBL" id="AYKF01000076">
    <property type="protein sequence ID" value="ROO30249.1"/>
    <property type="molecule type" value="Genomic_DNA"/>
</dbReference>
<dbReference type="OrthoDB" id="9811476at2"/>
<organism evidence="1 2">
    <name type="scientific">Salinisphaera orenii YIM 95161</name>
    <dbReference type="NCBI Taxonomy" id="1051139"/>
    <lineage>
        <taxon>Bacteria</taxon>
        <taxon>Pseudomonadati</taxon>
        <taxon>Pseudomonadota</taxon>
        <taxon>Gammaproteobacteria</taxon>
        <taxon>Salinisphaerales</taxon>
        <taxon>Salinisphaeraceae</taxon>
        <taxon>Salinisphaera</taxon>
    </lineage>
</organism>
<keyword evidence="1" id="KW-0378">Hydrolase</keyword>
<accession>A0A423PXC7</accession>
<dbReference type="AlphaFoldDB" id="A0A423PXC7"/>
<dbReference type="Proteomes" id="UP000285123">
    <property type="component" value="Unassembled WGS sequence"/>
</dbReference>
<name>A0A423PXC7_9GAMM</name>
<protein>
    <submittedName>
        <fullName evidence="1">NUDIX hydrolase</fullName>
    </submittedName>
</protein>
<evidence type="ECO:0000313" key="1">
    <source>
        <dbReference type="EMBL" id="ROO30249.1"/>
    </source>
</evidence>
<dbReference type="Pfam" id="PF04250">
    <property type="entry name" value="DUF429"/>
    <property type="match status" value="1"/>
</dbReference>
<sequence>MPRRAMAAEPRVIGVDGCRAGWIAATPAGLAVGPTLAGLLDTLGADPARSVVAVDMPIGLPVCGSRDCDRVAREQLGGPRRASVFDTPTRAAVHGAASQAEATRINRAHGGAGVSAQAYNLFDKLREVDRLLHDDPRWRASMVEAHPELSFAAWNGGESTRLQPMPHPKTAALGAFDRLTLVLARHDRRLLEAVRAAHPRKALADDDIADALACLFTAERVAAGRHQVLPGRPAYDTEGLPMRICI</sequence>
<dbReference type="GO" id="GO:0016787">
    <property type="term" value="F:hydrolase activity"/>
    <property type="evidence" value="ECO:0007669"/>
    <property type="project" value="UniProtKB-KW"/>
</dbReference>
<comment type="caution">
    <text evidence="1">The sequence shown here is derived from an EMBL/GenBank/DDBJ whole genome shotgun (WGS) entry which is preliminary data.</text>
</comment>
<gene>
    <name evidence="1" type="ORF">SAHL_07905</name>
</gene>
<reference evidence="1 2" key="1">
    <citation type="submission" date="2013-10" db="EMBL/GenBank/DDBJ databases">
        <title>Salinisphaera halophila YIM 95161 Genome Sequencing.</title>
        <authorList>
            <person name="Lai Q."/>
            <person name="Li C."/>
            <person name="Shao Z."/>
        </authorList>
    </citation>
    <scope>NUCLEOTIDE SEQUENCE [LARGE SCALE GENOMIC DNA]</scope>
    <source>
        <strain evidence="1 2">YIM 95161</strain>
    </source>
</reference>
<proteinExistence type="predicted"/>
<evidence type="ECO:0000313" key="2">
    <source>
        <dbReference type="Proteomes" id="UP000285123"/>
    </source>
</evidence>